<dbReference type="PANTHER" id="PTHR12106:SF27">
    <property type="entry name" value="SORTILIN-RELATED RECEPTOR"/>
    <property type="match status" value="1"/>
</dbReference>
<keyword evidence="19" id="KW-0732">Signal</keyword>
<keyword evidence="9" id="KW-0333">Golgi apparatus</keyword>
<evidence type="ECO:0000256" key="14">
    <source>
        <dbReference type="ARBA" id="ARBA00031250"/>
    </source>
</evidence>
<dbReference type="Gene3D" id="2.130.10.10">
    <property type="entry name" value="YVTN repeat-like/Quinoprotein amine dehydrogenase"/>
    <property type="match status" value="1"/>
</dbReference>
<dbReference type="Gene3D" id="2.10.70.80">
    <property type="match status" value="2"/>
</dbReference>
<evidence type="ECO:0000256" key="13">
    <source>
        <dbReference type="ARBA" id="ARBA00025569"/>
    </source>
</evidence>
<comment type="subcellular location">
    <subcellularLocation>
        <location evidence="1">Golgi apparatus</location>
        <location evidence="1">trans-Golgi network membrane</location>
        <topology evidence="1">Multi-pass membrane protein</topology>
    </subcellularLocation>
    <subcellularLocation>
        <location evidence="2">Prevacuolar compartment membrane</location>
        <topology evidence="2">Multi-pass membrane protein</topology>
    </subcellularLocation>
</comment>
<dbReference type="InterPro" id="IPR050310">
    <property type="entry name" value="VPS10-sortilin"/>
</dbReference>
<dbReference type="SMART" id="SM00602">
    <property type="entry name" value="VPS10"/>
    <property type="match status" value="2"/>
</dbReference>
<dbReference type="FunFam" id="3.30.60.270:FF:000005">
    <property type="entry name" value="Sortilin"/>
    <property type="match status" value="2"/>
</dbReference>
<keyword evidence="10 18" id="KW-0472">Membrane</keyword>
<evidence type="ECO:0000256" key="8">
    <source>
        <dbReference type="ARBA" id="ARBA00022989"/>
    </source>
</evidence>
<evidence type="ECO:0000313" key="21">
    <source>
        <dbReference type="EMBL" id="KAE9989166.1"/>
    </source>
</evidence>
<dbReference type="Proteomes" id="UP000447873">
    <property type="component" value="Unassembled WGS sequence"/>
</dbReference>
<evidence type="ECO:0000256" key="11">
    <source>
        <dbReference type="ARBA" id="ARBA00023170"/>
    </source>
</evidence>
<keyword evidence="7" id="KW-0653">Protein transport</keyword>
<dbReference type="CDD" id="cd15482">
    <property type="entry name" value="Sialidase_non-viral"/>
    <property type="match status" value="1"/>
</dbReference>
<feature type="chain" id="PRO_5034410551" description="Vacuolar protein sorting/targeting protein 10" evidence="19">
    <location>
        <begin position="19"/>
        <end position="1468"/>
    </location>
</feature>
<evidence type="ECO:0000256" key="3">
    <source>
        <dbReference type="ARBA" id="ARBA00015369"/>
    </source>
</evidence>
<evidence type="ECO:0000256" key="6">
    <source>
        <dbReference type="ARBA" id="ARBA00022737"/>
    </source>
</evidence>
<evidence type="ECO:0000256" key="7">
    <source>
        <dbReference type="ARBA" id="ARBA00022927"/>
    </source>
</evidence>
<gene>
    <name evidence="21" type="ORF">EG328_000098</name>
</gene>
<dbReference type="GO" id="GO:0006623">
    <property type="term" value="P:protein targeting to vacuole"/>
    <property type="evidence" value="ECO:0007669"/>
    <property type="project" value="TreeGrafter"/>
</dbReference>
<evidence type="ECO:0000256" key="9">
    <source>
        <dbReference type="ARBA" id="ARBA00023034"/>
    </source>
</evidence>
<feature type="region of interest" description="Disordered" evidence="17">
    <location>
        <begin position="1446"/>
        <end position="1468"/>
    </location>
</feature>
<keyword evidence="5 18" id="KW-0812">Transmembrane</keyword>
<reference evidence="21 22" key="1">
    <citation type="submission" date="2018-12" db="EMBL/GenBank/DDBJ databases">
        <title>Venturia inaequalis Genome Resource.</title>
        <authorList>
            <person name="Lichtner F.J."/>
        </authorList>
    </citation>
    <scope>NUCLEOTIDE SEQUENCE [LARGE SCALE GENOMIC DNA]</scope>
    <source>
        <strain evidence="21 22">120213</strain>
    </source>
</reference>
<evidence type="ECO:0000256" key="19">
    <source>
        <dbReference type="SAM" id="SignalP"/>
    </source>
</evidence>
<keyword evidence="8 18" id="KW-1133">Transmembrane helix</keyword>
<feature type="signal peptide" evidence="19">
    <location>
        <begin position="1"/>
        <end position="18"/>
    </location>
</feature>
<dbReference type="InterPro" id="IPR006581">
    <property type="entry name" value="VPS10"/>
</dbReference>
<evidence type="ECO:0000313" key="22">
    <source>
        <dbReference type="Proteomes" id="UP000447873"/>
    </source>
</evidence>
<dbReference type="Gene3D" id="2.120.10.10">
    <property type="match status" value="1"/>
</dbReference>
<feature type="domain" description="VPS10" evidence="20">
    <location>
        <begin position="695"/>
        <end position="1335"/>
    </location>
</feature>
<comment type="function">
    <text evidence="13">Functions as a sorting receptor in the Golgi compartment required for the intracellular sorting and delivery of soluble vacuolar proteins, like carboxypeptidase Y (CPY) and proteinase A. Executes multiple rounds of sorting by cycling between the late Golgi and a prevacuolar endosome-like compartment.</text>
</comment>
<evidence type="ECO:0000256" key="10">
    <source>
        <dbReference type="ARBA" id="ARBA00023136"/>
    </source>
</evidence>
<feature type="compositionally biased region" description="Acidic residues" evidence="17">
    <location>
        <begin position="1453"/>
        <end position="1468"/>
    </location>
</feature>
<evidence type="ECO:0000256" key="15">
    <source>
        <dbReference type="ARBA" id="ARBA00031354"/>
    </source>
</evidence>
<dbReference type="InterPro" id="IPR015943">
    <property type="entry name" value="WD40/YVTN_repeat-like_dom_sf"/>
</dbReference>
<dbReference type="InterPro" id="IPR031777">
    <property type="entry name" value="Sortilin_C"/>
</dbReference>
<dbReference type="GO" id="GO:0005794">
    <property type="term" value="C:Golgi apparatus"/>
    <property type="evidence" value="ECO:0007669"/>
    <property type="project" value="UniProtKB-SubCell"/>
</dbReference>
<keyword evidence="6" id="KW-0677">Repeat</keyword>
<evidence type="ECO:0000256" key="5">
    <source>
        <dbReference type="ARBA" id="ARBA00022692"/>
    </source>
</evidence>
<keyword evidence="11" id="KW-0675">Receptor</keyword>
<dbReference type="GO" id="GO:0016020">
    <property type="term" value="C:membrane"/>
    <property type="evidence" value="ECO:0007669"/>
    <property type="project" value="InterPro"/>
</dbReference>
<evidence type="ECO:0000256" key="16">
    <source>
        <dbReference type="ARBA" id="ARBA00031902"/>
    </source>
</evidence>
<evidence type="ECO:0000256" key="4">
    <source>
        <dbReference type="ARBA" id="ARBA00022448"/>
    </source>
</evidence>
<comment type="caution">
    <text evidence="21">The sequence shown here is derived from an EMBL/GenBank/DDBJ whole genome shotgun (WGS) entry which is preliminary data.</text>
</comment>
<dbReference type="GO" id="GO:0006895">
    <property type="term" value="P:Golgi to endosome transport"/>
    <property type="evidence" value="ECO:0007669"/>
    <property type="project" value="TreeGrafter"/>
</dbReference>
<dbReference type="Pfam" id="PF15901">
    <property type="entry name" value="Sortilin_C"/>
    <property type="match status" value="2"/>
</dbReference>
<proteinExistence type="predicted"/>
<evidence type="ECO:0000256" key="12">
    <source>
        <dbReference type="ARBA" id="ARBA00023180"/>
    </source>
</evidence>
<sequence>MRSIRIIGAFALILGVFAASDGPDIVEKKFPEPPVNMFYFDDAETVILLDPVKGTVFRSEDSGLEWDKVKDIPEGNVNYILPNPNDNKVAVAVGIQKKHWITYDQGKSWTKFETKEHPTSDPSQDAVSFHADDNKRMLYHAREECMLFECVGKTYYTTNGFKDDSMDIVHEARKACMWARSHPLFSTGDEKTDLNRILCIVEGKFSALLRDYKLLWSDDFFKTEKEPTMAGQRQVRGFANMASVKGFIVGAAKAMGSKELALYVTKDGATWHRAEFGDHRIMEQAYTILESTNYSIQVDVMPDRFAFMGTLFSSNSNGTYFTRNIEHTNRNQDGIIDFEKIQNIQGIVLVNIVANPDDRETNLKRVESRISFDDGRTWEPLKVGKDTLHVHSVTEQKNSGRVFSSPAPGLLMANGNTGDSLDDYSKSSMFVSTDAGRTWFATSLKGPHKREFLDQGSVLVAIADREVDEISYSLDHGKTWETAPLPTKGVRPFELTTIADSTSLKALLITTKGDDYPVFALDFSAIHEKTCGASDIEKWYARTDDDGKPTCLMGHKQWFNRRKPNSKCFFKELTREHLPQSEQCDCAEEDFECDTNFEPADGKCKLVGRVPIPDGECKNRDDKFKGTSGFRLIPGNDCKRSKGKQKDDLIERPCSDAVSAPANGEVDATITAFPGSSFRQMHYLERDPNSAGKDETLVTLTNKHEAYISHDHGKAWSKVKSKHEIVAIYPHQYNNDYVYFITPTQEVLYSEDRGEVIHTFQAPDIPDPERQVLGFHPENPEWLLWIGDKDCKNGNRQAPNCHTVAHITKRNGLDWEPLLRYIEKCQFMYNEGRKDSAELIYCEQYEGENKKNKLQLLSSSNRFENKKVVFPDVVNFATMSEFIVVAAKTEDRKWLRVDASTDGVTFAQAEFPHNFKVDHQQAYTVLDSSTNSIFLHVTVNGVDGREYGTILKSNSNGTSYVLSMRHVNRNKEGYVDFEKMQGIEGVAMVNVVANAEQVDKGSLKKLQTQITHNDGADWAYLPPPEKDANKQPLKAPCTGPGTAKCALHLHGYTERKDPRDTFSSPSAVGLMMGVGNVGEALGDYNEGDTFMTTDGGITWKFAQKGTYMWEYGDQGSIVVLVKRGAPTNDVIYTLDEGASWIRKPFLEGDSTMVVERISTVPSDNSRNFLLWGAIDQELTTVNLDFTGTADKECKLDKENPGSQDNDYKLWYPKHPLKEEEPECLFGHKALYWRKKTDRKCYNGPQIERLHEIERNCSCTREDFECAYNYERQPDASCKLVEGLEQPDAVAVCSNDPNQIEYWDITGYRKIPLSTCSGGRELEHVGASHPCPGKEEKFRKKNGISGIGLFFAIVIPFGIAAAIGYWVYTNWGTGNFGAIRLGDTGGSGPFSESVWVTYPVAALSGLVALVAAIPLLVGSLWRSARGRFGSGYDGRTFTSRDSFARGRGDYAGVDQDEGELLGEDSDEDV</sequence>
<evidence type="ECO:0000259" key="20">
    <source>
        <dbReference type="SMART" id="SM00602"/>
    </source>
</evidence>
<keyword evidence="4" id="KW-0813">Transport</keyword>
<dbReference type="Gene3D" id="3.30.60.270">
    <property type="match status" value="2"/>
</dbReference>
<organism evidence="21 22">
    <name type="scientific">Venturia inaequalis</name>
    <name type="common">Apple scab fungus</name>
    <dbReference type="NCBI Taxonomy" id="5025"/>
    <lineage>
        <taxon>Eukaryota</taxon>
        <taxon>Fungi</taxon>
        <taxon>Dikarya</taxon>
        <taxon>Ascomycota</taxon>
        <taxon>Pezizomycotina</taxon>
        <taxon>Dothideomycetes</taxon>
        <taxon>Pleosporomycetidae</taxon>
        <taxon>Venturiales</taxon>
        <taxon>Venturiaceae</taxon>
        <taxon>Venturia</taxon>
    </lineage>
</organism>
<dbReference type="EMBL" id="WNWS01000001">
    <property type="protein sequence ID" value="KAE9989166.1"/>
    <property type="molecule type" value="Genomic_DNA"/>
</dbReference>
<keyword evidence="12" id="KW-0325">Glycoprotein</keyword>
<evidence type="ECO:0000256" key="2">
    <source>
        <dbReference type="ARBA" id="ARBA00004488"/>
    </source>
</evidence>
<evidence type="ECO:0000256" key="18">
    <source>
        <dbReference type="SAM" id="Phobius"/>
    </source>
</evidence>
<name>A0A8H3VJZ0_VENIN</name>
<dbReference type="SUPFAM" id="SSF110296">
    <property type="entry name" value="Oligoxyloglucan reducing end-specific cellobiohydrolase"/>
    <property type="match status" value="2"/>
</dbReference>
<feature type="transmembrane region" description="Helical" evidence="18">
    <location>
        <begin position="1394"/>
        <end position="1416"/>
    </location>
</feature>
<dbReference type="InterPro" id="IPR031778">
    <property type="entry name" value="Sortilin_N"/>
</dbReference>
<feature type="transmembrane region" description="Helical" evidence="18">
    <location>
        <begin position="1346"/>
        <end position="1367"/>
    </location>
</feature>
<accession>A0A8H3VJZ0</accession>
<dbReference type="PANTHER" id="PTHR12106">
    <property type="entry name" value="SORTILIN RELATED"/>
    <property type="match status" value="1"/>
</dbReference>
<evidence type="ECO:0000256" key="1">
    <source>
        <dbReference type="ARBA" id="ARBA00004166"/>
    </source>
</evidence>
<protein>
    <recommendedName>
        <fullName evidence="3">Vacuolar protein sorting/targeting protein 10</fullName>
    </recommendedName>
    <alternativeName>
        <fullName evidence="15">Carboxypeptidase Y receptor</fullName>
    </alternativeName>
    <alternativeName>
        <fullName evidence="14 16">Sortilin VPS10</fullName>
    </alternativeName>
</protein>
<feature type="domain" description="VPS10" evidence="20">
    <location>
        <begin position="45"/>
        <end position="657"/>
    </location>
</feature>
<dbReference type="Pfam" id="PF15902">
    <property type="entry name" value="Sortilin-Vps10"/>
    <property type="match status" value="2"/>
</dbReference>
<evidence type="ECO:0000256" key="17">
    <source>
        <dbReference type="SAM" id="MobiDB-lite"/>
    </source>
</evidence>
<dbReference type="GO" id="GO:0006896">
    <property type="term" value="P:Golgi to vacuole transport"/>
    <property type="evidence" value="ECO:0007669"/>
    <property type="project" value="TreeGrafter"/>
</dbReference>
<dbReference type="GO" id="GO:0005829">
    <property type="term" value="C:cytosol"/>
    <property type="evidence" value="ECO:0007669"/>
    <property type="project" value="GOC"/>
</dbReference>